<dbReference type="EMBL" id="KN880536">
    <property type="protein sequence ID" value="KIY67041.1"/>
    <property type="molecule type" value="Genomic_DNA"/>
</dbReference>
<sequence>LVCLNLPPHIRWLPNKTMLLGVIPGHPSQDQVNHYLCRVIRDFQDLWKGVFYSRTFKYAFGRLTRAAIALVICDMLALRQVLGFPGATATNFCTLCTLPIQQIDNVDSNTWLARHWPTMKEAARQWRDAPNEGQREALWKQTQLRYTPFVELPYWNSLISAPPEPMHWRALGTFQSLIRTVYGINVAVEGSDGTRLDLGIKRPPPERLVAAVRYINMHSETLPADFRDVLLGETQAILATICFDNGLAYGGRKERLVDQILGAVHFLGSF</sequence>
<reference evidence="1 2" key="1">
    <citation type="journal article" date="2015" name="Fungal Genet. Biol.">
        <title>Evolution of novel wood decay mechanisms in Agaricales revealed by the genome sequences of Fistulina hepatica and Cylindrobasidium torrendii.</title>
        <authorList>
            <person name="Floudas D."/>
            <person name="Held B.W."/>
            <person name="Riley R."/>
            <person name="Nagy L.G."/>
            <person name="Koehler G."/>
            <person name="Ransdell A.S."/>
            <person name="Younus H."/>
            <person name="Chow J."/>
            <person name="Chiniquy J."/>
            <person name="Lipzen A."/>
            <person name="Tritt A."/>
            <person name="Sun H."/>
            <person name="Haridas S."/>
            <person name="LaButti K."/>
            <person name="Ohm R.A."/>
            <person name="Kues U."/>
            <person name="Blanchette R.A."/>
            <person name="Grigoriev I.V."/>
            <person name="Minto R.E."/>
            <person name="Hibbett D.S."/>
        </authorList>
    </citation>
    <scope>NUCLEOTIDE SEQUENCE [LARGE SCALE GENOMIC DNA]</scope>
    <source>
        <strain evidence="1 2">FP15055 ss-10</strain>
    </source>
</reference>
<proteinExistence type="predicted"/>
<protein>
    <submittedName>
        <fullName evidence="1">Uncharacterized protein</fullName>
    </submittedName>
</protein>
<dbReference type="AlphaFoldDB" id="A0A0D7BBZ8"/>
<dbReference type="Proteomes" id="UP000054007">
    <property type="component" value="Unassembled WGS sequence"/>
</dbReference>
<dbReference type="STRING" id="1314674.A0A0D7BBZ8"/>
<dbReference type="OrthoDB" id="2998386at2759"/>
<accession>A0A0D7BBZ8</accession>
<organism evidence="1 2">
    <name type="scientific">Cylindrobasidium torrendii FP15055 ss-10</name>
    <dbReference type="NCBI Taxonomy" id="1314674"/>
    <lineage>
        <taxon>Eukaryota</taxon>
        <taxon>Fungi</taxon>
        <taxon>Dikarya</taxon>
        <taxon>Basidiomycota</taxon>
        <taxon>Agaricomycotina</taxon>
        <taxon>Agaricomycetes</taxon>
        <taxon>Agaricomycetidae</taxon>
        <taxon>Agaricales</taxon>
        <taxon>Marasmiineae</taxon>
        <taxon>Physalacriaceae</taxon>
        <taxon>Cylindrobasidium</taxon>
    </lineage>
</organism>
<name>A0A0D7BBZ8_9AGAR</name>
<evidence type="ECO:0000313" key="2">
    <source>
        <dbReference type="Proteomes" id="UP000054007"/>
    </source>
</evidence>
<gene>
    <name evidence="1" type="ORF">CYLTODRAFT_353992</name>
</gene>
<keyword evidence="2" id="KW-1185">Reference proteome</keyword>
<feature type="non-terminal residue" evidence="1">
    <location>
        <position position="1"/>
    </location>
</feature>
<evidence type="ECO:0000313" key="1">
    <source>
        <dbReference type="EMBL" id="KIY67041.1"/>
    </source>
</evidence>